<keyword evidence="1" id="KW-1133">Transmembrane helix</keyword>
<name>A0AAP0LZ46_9ROSI</name>
<dbReference type="EMBL" id="JBCGBO010000006">
    <property type="protein sequence ID" value="KAK9192698.1"/>
    <property type="molecule type" value="Genomic_DNA"/>
</dbReference>
<evidence type="ECO:0000256" key="1">
    <source>
        <dbReference type="SAM" id="Phobius"/>
    </source>
</evidence>
<protein>
    <submittedName>
        <fullName evidence="2">Uncharacterized protein</fullName>
    </submittedName>
</protein>
<evidence type="ECO:0000313" key="3">
    <source>
        <dbReference type="Proteomes" id="UP001428341"/>
    </source>
</evidence>
<comment type="caution">
    <text evidence="2">The sequence shown here is derived from an EMBL/GenBank/DDBJ whole genome shotgun (WGS) entry which is preliminary data.</text>
</comment>
<keyword evidence="3" id="KW-1185">Reference proteome</keyword>
<gene>
    <name evidence="2" type="ORF">WN944_003391</name>
</gene>
<evidence type="ECO:0000313" key="2">
    <source>
        <dbReference type="EMBL" id="KAK9192698.1"/>
    </source>
</evidence>
<keyword evidence="1" id="KW-0812">Transmembrane</keyword>
<keyword evidence="1" id="KW-0472">Membrane</keyword>
<accession>A0AAP0LZ46</accession>
<dbReference type="Proteomes" id="UP001428341">
    <property type="component" value="Unassembled WGS sequence"/>
</dbReference>
<organism evidence="2 3">
    <name type="scientific">Citrus x changshan-huyou</name>
    <dbReference type="NCBI Taxonomy" id="2935761"/>
    <lineage>
        <taxon>Eukaryota</taxon>
        <taxon>Viridiplantae</taxon>
        <taxon>Streptophyta</taxon>
        <taxon>Embryophyta</taxon>
        <taxon>Tracheophyta</taxon>
        <taxon>Spermatophyta</taxon>
        <taxon>Magnoliopsida</taxon>
        <taxon>eudicotyledons</taxon>
        <taxon>Gunneridae</taxon>
        <taxon>Pentapetalae</taxon>
        <taxon>rosids</taxon>
        <taxon>malvids</taxon>
        <taxon>Sapindales</taxon>
        <taxon>Rutaceae</taxon>
        <taxon>Aurantioideae</taxon>
        <taxon>Citrus</taxon>
    </lineage>
</organism>
<reference evidence="2 3" key="1">
    <citation type="submission" date="2024-05" db="EMBL/GenBank/DDBJ databases">
        <title>Haplotype-resolved chromosome-level genome assembly of Huyou (Citrus changshanensis).</title>
        <authorList>
            <person name="Miao C."/>
            <person name="Chen W."/>
            <person name="Wu Y."/>
            <person name="Wang L."/>
            <person name="Zhao S."/>
            <person name="Grierson D."/>
            <person name="Xu C."/>
            <person name="Chen K."/>
        </authorList>
    </citation>
    <scope>NUCLEOTIDE SEQUENCE [LARGE SCALE GENOMIC DNA]</scope>
    <source>
        <strain evidence="2">01-14</strain>
        <tissue evidence="2">Leaf</tissue>
    </source>
</reference>
<dbReference type="AlphaFoldDB" id="A0AAP0LZ46"/>
<proteinExistence type="predicted"/>
<feature type="transmembrane region" description="Helical" evidence="1">
    <location>
        <begin position="20"/>
        <end position="45"/>
    </location>
</feature>
<sequence length="56" mass="6700">MGSSMIKNLLEFWLIHEQGFALFFYGTSFTLEWFLNLRICISMYVNCESRMVKPKK</sequence>